<dbReference type="GO" id="GO:0005737">
    <property type="term" value="C:cytoplasm"/>
    <property type="evidence" value="ECO:0007669"/>
    <property type="project" value="TreeGrafter"/>
</dbReference>
<dbReference type="Gene3D" id="2.30.29.30">
    <property type="entry name" value="Pleckstrin-homology domain (PH domain)/Phosphotyrosine-binding domain (PTB)"/>
    <property type="match status" value="1"/>
</dbReference>
<dbReference type="PROSITE" id="PS51064">
    <property type="entry name" value="IRS_PTB"/>
    <property type="match status" value="1"/>
</dbReference>
<dbReference type="Proteomes" id="UP000285301">
    <property type="component" value="Unassembled WGS sequence"/>
</dbReference>
<dbReference type="SMART" id="SM01244">
    <property type="entry name" value="IRS"/>
    <property type="match status" value="1"/>
</dbReference>
<feature type="domain" description="IRS-type PTB" evidence="1">
    <location>
        <begin position="1"/>
        <end position="122"/>
    </location>
</feature>
<accession>A0A443Q8M9</accession>
<gene>
    <name evidence="2" type="ORF">B4U79_17040</name>
</gene>
<evidence type="ECO:0000313" key="3">
    <source>
        <dbReference type="Proteomes" id="UP000285301"/>
    </source>
</evidence>
<name>A0A443Q8M9_9ACAR</name>
<keyword evidence="3" id="KW-1185">Reference proteome</keyword>
<dbReference type="Pfam" id="PF02174">
    <property type="entry name" value="IRS"/>
    <property type="match status" value="1"/>
</dbReference>
<dbReference type="OrthoDB" id="6020914at2759"/>
<reference evidence="2 3" key="1">
    <citation type="journal article" date="2018" name="Gigascience">
        <title>Genomes of trombidid mites reveal novel predicted allergens and laterally-transferred genes associated with secondary metabolism.</title>
        <authorList>
            <person name="Dong X."/>
            <person name="Chaisiri K."/>
            <person name="Xia D."/>
            <person name="Armstrong S.D."/>
            <person name="Fang Y."/>
            <person name="Donnelly M.J."/>
            <person name="Kadowaki T."/>
            <person name="McGarry J.W."/>
            <person name="Darby A.C."/>
            <person name="Makepeace B.L."/>
        </authorList>
    </citation>
    <scope>NUCLEOTIDE SEQUENCE [LARGE SCALE GENOMIC DNA]</scope>
    <source>
        <strain evidence="2">UoL-WK</strain>
    </source>
</reference>
<dbReference type="InterPro" id="IPR002404">
    <property type="entry name" value="IRS_PTB"/>
</dbReference>
<dbReference type="PANTHER" id="PTHR21258">
    <property type="entry name" value="DOCKING PROTEIN RELATED"/>
    <property type="match status" value="1"/>
</dbReference>
<evidence type="ECO:0000313" key="2">
    <source>
        <dbReference type="EMBL" id="RWR99337.1"/>
    </source>
</evidence>
<comment type="caution">
    <text evidence="2">The sequence shown here is derived from an EMBL/GenBank/DDBJ whole genome shotgun (WGS) entry which is preliminary data.</text>
</comment>
<dbReference type="InterPro" id="IPR011993">
    <property type="entry name" value="PH-like_dom_sf"/>
</dbReference>
<sequence>MERFPICFQVTEASERVGLRDHLQLVVFTRGLGVARVGDTECFILWPISVIRQYRLQSLRKSDCDSKLNSRKNRRTTVVTLEIGRRCRTGEGVFHFTTTQGEEIMRELKKAVSNWASYRAKNRTMSASRSSSLIKACNHDTCRLIRCSAKDARNRSAPCTPALSAHSISQNLITRYASKPFEMGMIKKRDSSECCRGRYDEDKDEHDYIGPQCNRDDDCDYVESDAVDFIARPQNCALSKQNLPVAARESTDTEHSYIELVPS</sequence>
<organism evidence="2 3">
    <name type="scientific">Dinothrombium tinctorium</name>
    <dbReference type="NCBI Taxonomy" id="1965070"/>
    <lineage>
        <taxon>Eukaryota</taxon>
        <taxon>Metazoa</taxon>
        <taxon>Ecdysozoa</taxon>
        <taxon>Arthropoda</taxon>
        <taxon>Chelicerata</taxon>
        <taxon>Arachnida</taxon>
        <taxon>Acari</taxon>
        <taxon>Acariformes</taxon>
        <taxon>Trombidiformes</taxon>
        <taxon>Prostigmata</taxon>
        <taxon>Anystina</taxon>
        <taxon>Parasitengona</taxon>
        <taxon>Trombidioidea</taxon>
        <taxon>Trombidiidae</taxon>
        <taxon>Dinothrombium</taxon>
    </lineage>
</organism>
<dbReference type="GO" id="GO:0007169">
    <property type="term" value="P:cell surface receptor protein tyrosine kinase signaling pathway"/>
    <property type="evidence" value="ECO:0007669"/>
    <property type="project" value="TreeGrafter"/>
</dbReference>
<proteinExistence type="predicted"/>
<dbReference type="STRING" id="1965070.A0A443Q8M9"/>
<evidence type="ECO:0000259" key="1">
    <source>
        <dbReference type="PROSITE" id="PS51064"/>
    </source>
</evidence>
<dbReference type="PANTHER" id="PTHR21258:SF62">
    <property type="entry name" value="INSULIN RECEPTOR SUBSTRATE 1"/>
    <property type="match status" value="1"/>
</dbReference>
<dbReference type="EMBL" id="NCKU01015656">
    <property type="protein sequence ID" value="RWR99337.1"/>
    <property type="molecule type" value="Genomic_DNA"/>
</dbReference>
<dbReference type="SUPFAM" id="SSF50729">
    <property type="entry name" value="PH domain-like"/>
    <property type="match status" value="1"/>
</dbReference>
<dbReference type="InterPro" id="IPR050996">
    <property type="entry name" value="Docking_Protein_DOK"/>
</dbReference>
<protein>
    <recommendedName>
        <fullName evidence="1">IRS-type PTB domain-containing protein</fullName>
    </recommendedName>
</protein>
<dbReference type="AlphaFoldDB" id="A0A443Q8M9"/>